<organism evidence="3 4">
    <name type="scientific">Merluccius polli</name>
    <name type="common">Benguela hake</name>
    <name type="synonym">Merluccius cadenati</name>
    <dbReference type="NCBI Taxonomy" id="89951"/>
    <lineage>
        <taxon>Eukaryota</taxon>
        <taxon>Metazoa</taxon>
        <taxon>Chordata</taxon>
        <taxon>Craniata</taxon>
        <taxon>Vertebrata</taxon>
        <taxon>Euteleostomi</taxon>
        <taxon>Actinopterygii</taxon>
        <taxon>Neopterygii</taxon>
        <taxon>Teleostei</taxon>
        <taxon>Neoteleostei</taxon>
        <taxon>Acanthomorphata</taxon>
        <taxon>Zeiogadaria</taxon>
        <taxon>Gadariae</taxon>
        <taxon>Gadiformes</taxon>
        <taxon>Gadoidei</taxon>
        <taxon>Merlucciidae</taxon>
        <taxon>Merluccius</taxon>
    </lineage>
</organism>
<dbReference type="PANTHER" id="PTHR44444">
    <property type="entry name" value="PROTEIN SEL-1 HOMOLOG 3"/>
    <property type="match status" value="1"/>
</dbReference>
<evidence type="ECO:0000313" key="3">
    <source>
        <dbReference type="EMBL" id="KAK0141736.1"/>
    </source>
</evidence>
<dbReference type="InterPro" id="IPR006597">
    <property type="entry name" value="Sel1-like"/>
</dbReference>
<evidence type="ECO:0000256" key="2">
    <source>
        <dbReference type="SAM" id="Phobius"/>
    </source>
</evidence>
<feature type="transmembrane region" description="Helical" evidence="2">
    <location>
        <begin position="464"/>
        <end position="484"/>
    </location>
</feature>
<keyword evidence="2" id="KW-1133">Transmembrane helix</keyword>
<dbReference type="InterPro" id="IPR011990">
    <property type="entry name" value="TPR-like_helical_dom_sf"/>
</dbReference>
<accession>A0AA47NWW1</accession>
<dbReference type="SMART" id="SM00671">
    <property type="entry name" value="SEL1"/>
    <property type="match status" value="5"/>
</dbReference>
<evidence type="ECO:0000256" key="1">
    <source>
        <dbReference type="SAM" id="MobiDB-lite"/>
    </source>
</evidence>
<reference evidence="3" key="1">
    <citation type="journal article" date="2023" name="Front. Mar. Sci.">
        <title>A new Merluccius polli reference genome to investigate the effects of global change in West African waters.</title>
        <authorList>
            <person name="Mateo J.L."/>
            <person name="Blanco-Fernandez C."/>
            <person name="Garcia-Vazquez E."/>
            <person name="Machado-Schiaffino G."/>
        </authorList>
    </citation>
    <scope>NUCLEOTIDE SEQUENCE</scope>
    <source>
        <strain evidence="3">C29</strain>
        <tissue evidence="3">Fin</tissue>
    </source>
</reference>
<feature type="transmembrane region" description="Helical" evidence="2">
    <location>
        <begin position="394"/>
        <end position="415"/>
    </location>
</feature>
<dbReference type="Proteomes" id="UP001174136">
    <property type="component" value="Unassembled WGS sequence"/>
</dbReference>
<keyword evidence="2" id="KW-0472">Membrane</keyword>
<dbReference type="AlphaFoldDB" id="A0AA47NWW1"/>
<dbReference type="Pfam" id="PF08238">
    <property type="entry name" value="Sel1"/>
    <property type="match status" value="4"/>
</dbReference>
<gene>
    <name evidence="3" type="primary">SEL1L3_1</name>
    <name evidence="3" type="ORF">N1851_020598</name>
</gene>
<sequence length="485" mass="53414">MVFPSVVEWEGLDEEGDLGEKKWDLGVKQLATMSFWGQNAVSKDVASAVRLYRKIAMRMKDADAMYNYAILLMKGQGVKKNVTESVRLLEKAIEMGSVEALNAVGWYYSSIIRNVSVAVKYFQRAALNGSRDAVYNLGLYHLNGEHLRKNQTAAFQYFQNASRSGHAGASVAAAWYLATGTLEGVARDVEFAVRKLKRVSEKNGHLGFTLKKALRAYLQGSWSGALVGYILAAEGGLGLAQANSAHLCQELKFTPECQWRYTNYSVLNYDPHHSGLLKMGDYYYYTYASGGEDSLSLIGQAVSMYSQAASAGSPQGCFSLVTMAQEGHVLPLSVRRWFNVSAHDKLDVLLEKILRRCVEMEAEGTITPCSLALLRLCLDRAWRMMAQNPAQICLTYVALLSLIAVALVMPTQVVLDGCVRQWEGRSGGAGPQHHDLAGPGPEWTPDPAGSRLDRPLRLRRSTEAVLSVSGAMLCVYSTTVLYYVM</sequence>
<dbReference type="PANTHER" id="PTHR44444:SF1">
    <property type="entry name" value="PROTEIN SEL-1 HOMOLOG 3"/>
    <property type="match status" value="1"/>
</dbReference>
<proteinExistence type="predicted"/>
<name>A0AA47NWW1_MERPO</name>
<keyword evidence="4" id="KW-1185">Reference proteome</keyword>
<protein>
    <submittedName>
        <fullName evidence="3">Protein sel-1 3</fullName>
    </submittedName>
</protein>
<comment type="caution">
    <text evidence="3">The sequence shown here is derived from an EMBL/GenBank/DDBJ whole genome shotgun (WGS) entry which is preliminary data.</text>
</comment>
<dbReference type="Gene3D" id="1.25.40.10">
    <property type="entry name" value="Tetratricopeptide repeat domain"/>
    <property type="match status" value="1"/>
</dbReference>
<keyword evidence="2" id="KW-0812">Transmembrane</keyword>
<dbReference type="InterPro" id="IPR042756">
    <property type="entry name" value="Sel-1L3"/>
</dbReference>
<feature type="region of interest" description="Disordered" evidence="1">
    <location>
        <begin position="426"/>
        <end position="452"/>
    </location>
</feature>
<dbReference type="SUPFAM" id="SSF81901">
    <property type="entry name" value="HCP-like"/>
    <property type="match status" value="1"/>
</dbReference>
<evidence type="ECO:0000313" key="4">
    <source>
        <dbReference type="Proteomes" id="UP001174136"/>
    </source>
</evidence>
<dbReference type="EMBL" id="JAOPHQ010003748">
    <property type="protein sequence ID" value="KAK0141736.1"/>
    <property type="molecule type" value="Genomic_DNA"/>
</dbReference>